<dbReference type="EC" id="1.7.-.-" evidence="2"/>
<dbReference type="InterPro" id="IPR050712">
    <property type="entry name" value="NAD(P)H-dep_reductase"/>
</dbReference>
<accession>A0A9Q6PVJ7</accession>
<dbReference type="GO" id="GO:0005829">
    <property type="term" value="C:cytosol"/>
    <property type="evidence" value="ECO:0007669"/>
    <property type="project" value="TreeGrafter"/>
</dbReference>
<dbReference type="InterPro" id="IPR029039">
    <property type="entry name" value="Flavoprotein-like_sf"/>
</dbReference>
<reference evidence="2 3" key="1">
    <citation type="submission" date="2019-04" db="EMBL/GenBank/DDBJ databases">
        <title>Complete genome sequencing of Piscirickettsia salmonis strain Psal-009.</title>
        <authorList>
            <person name="Schober I."/>
            <person name="Bunk B."/>
            <person name="Sproer C."/>
            <person name="Carril G.P."/>
            <person name="Riedel T."/>
            <person name="Flores-Herrera P.A."/>
            <person name="Nourdin-Galindo G."/>
            <person name="Marshall S.H."/>
            <person name="Overmann J."/>
        </authorList>
    </citation>
    <scope>NUCLEOTIDE SEQUENCE [LARGE SCALE GENOMIC DNA]</scope>
    <source>
        <strain evidence="2 3">Psal-009</strain>
    </source>
</reference>
<dbReference type="RefSeq" id="WP_032126329.1">
    <property type="nucleotide sequence ID" value="NZ_CP012413.1"/>
</dbReference>
<organism evidence="2 3">
    <name type="scientific">Piscirickettsia salmonis</name>
    <dbReference type="NCBI Taxonomy" id="1238"/>
    <lineage>
        <taxon>Bacteria</taxon>
        <taxon>Pseudomonadati</taxon>
        <taxon>Pseudomonadota</taxon>
        <taxon>Gammaproteobacteria</taxon>
        <taxon>Thiotrichales</taxon>
        <taxon>Piscirickettsiaceae</taxon>
        <taxon>Piscirickettsia</taxon>
    </lineage>
</organism>
<dbReference type="Proteomes" id="UP000422232">
    <property type="component" value="Chromosome"/>
</dbReference>
<dbReference type="SUPFAM" id="SSF52218">
    <property type="entry name" value="Flavoproteins"/>
    <property type="match status" value="1"/>
</dbReference>
<name>A0A9Q6PVJ7_PISSA</name>
<dbReference type="PANTHER" id="PTHR30543:SF31">
    <property type="entry name" value="NADPH-DEPENDENT AZOREDUCTASE AZR"/>
    <property type="match status" value="1"/>
</dbReference>
<keyword evidence="2" id="KW-0560">Oxidoreductase</keyword>
<evidence type="ECO:0000313" key="2">
    <source>
        <dbReference type="EMBL" id="QGO06398.1"/>
    </source>
</evidence>
<keyword evidence="1" id="KW-0285">Flavoprotein</keyword>
<protein>
    <submittedName>
        <fullName evidence="2">FMN-dependent NADPH-azoreductase</fullName>
        <ecNumber evidence="2">1.7.-.-</ecNumber>
    </submittedName>
</protein>
<sequence length="209" mass="23496">MKLVIVSGSHRQHSESRKVSEYIADRAKVLHYQDSVHLVDLAAESLPMWDESIWQGDQEWQARLAPLHQQLHEASAFVIVSPEWSGMVPAALKNFFLLCGARELGHKPALIAAVSAGIGGSYPVNELRTSSYKNTRLCYLPEHLIIRNVKQVLNVPSASIENNSQLSVEDQYIRERIDFSVSLLHGYDVALKQVRAANLTDYEKYPNGM</sequence>
<dbReference type="InterPro" id="IPR005025">
    <property type="entry name" value="FMN_Rdtase-like_dom"/>
</dbReference>
<dbReference type="PANTHER" id="PTHR30543">
    <property type="entry name" value="CHROMATE REDUCTASE"/>
    <property type="match status" value="1"/>
</dbReference>
<proteinExistence type="predicted"/>
<evidence type="ECO:0000313" key="3">
    <source>
        <dbReference type="Proteomes" id="UP000422232"/>
    </source>
</evidence>
<keyword evidence="1" id="KW-0288">FMN</keyword>
<gene>
    <name evidence="2" type="primary">azr</name>
    <name evidence="2" type="ORF">Psal009_02311</name>
</gene>
<dbReference type="GO" id="GO:0016491">
    <property type="term" value="F:oxidoreductase activity"/>
    <property type="evidence" value="ECO:0007669"/>
    <property type="project" value="UniProtKB-KW"/>
</dbReference>
<dbReference type="EMBL" id="CP038908">
    <property type="protein sequence ID" value="QGO06398.1"/>
    <property type="molecule type" value="Genomic_DNA"/>
</dbReference>
<dbReference type="AlphaFoldDB" id="A0A9Q6PVJ7"/>
<dbReference type="GO" id="GO:0010181">
    <property type="term" value="F:FMN binding"/>
    <property type="evidence" value="ECO:0007669"/>
    <property type="project" value="TreeGrafter"/>
</dbReference>
<dbReference type="Gene3D" id="3.40.50.360">
    <property type="match status" value="1"/>
</dbReference>
<dbReference type="GeneID" id="66741500"/>
<keyword evidence="3" id="KW-1185">Reference proteome</keyword>
<dbReference type="Pfam" id="PF03358">
    <property type="entry name" value="FMN_red"/>
    <property type="match status" value="1"/>
</dbReference>
<evidence type="ECO:0000256" key="1">
    <source>
        <dbReference type="ARBA" id="ARBA00022643"/>
    </source>
</evidence>